<dbReference type="InterPro" id="IPR009614">
    <property type="entry name" value="YoeB_toxin"/>
</dbReference>
<dbReference type="NCBIfam" id="TIGR02116">
    <property type="entry name" value="toxin_Txe_YoeB"/>
    <property type="match status" value="1"/>
</dbReference>
<keyword evidence="5" id="KW-0378">Hydrolase</keyword>
<gene>
    <name evidence="7" type="primary">yoeB</name>
    <name evidence="7" type="ORF">PITCH_A350009</name>
</gene>
<evidence type="ECO:0000256" key="2">
    <source>
        <dbReference type="ARBA" id="ARBA00022649"/>
    </source>
</evidence>
<proteinExistence type="inferred from homology"/>
<name>A0A445MZ74_9BACT</name>
<dbReference type="GO" id="GO:0006401">
    <property type="term" value="P:RNA catabolic process"/>
    <property type="evidence" value="ECO:0007669"/>
    <property type="project" value="InterPro"/>
</dbReference>
<keyword evidence="4" id="KW-0255">Endonuclease</keyword>
<keyword evidence="2" id="KW-1277">Toxin-antitoxin system</keyword>
<dbReference type="EMBL" id="OJIN01000176">
    <property type="protein sequence ID" value="SPD74800.1"/>
    <property type="molecule type" value="Genomic_DNA"/>
</dbReference>
<protein>
    <recommendedName>
        <fullName evidence="6">Putative mRNA interferase YoeB</fullName>
    </recommendedName>
</protein>
<evidence type="ECO:0000256" key="4">
    <source>
        <dbReference type="ARBA" id="ARBA00022759"/>
    </source>
</evidence>
<reference evidence="7" key="1">
    <citation type="submission" date="2018-01" db="EMBL/GenBank/DDBJ databases">
        <authorList>
            <person name="Regsiter A."/>
            <person name="William W."/>
        </authorList>
    </citation>
    <scope>NUCLEOTIDE SEQUENCE</scope>
    <source>
        <strain evidence="7">TRIP AH-1</strain>
    </source>
</reference>
<dbReference type="PANTHER" id="PTHR38039:SF1">
    <property type="entry name" value="TOXIN YOEB"/>
    <property type="match status" value="1"/>
</dbReference>
<accession>A0A445MZ74</accession>
<dbReference type="GO" id="GO:0016787">
    <property type="term" value="F:hydrolase activity"/>
    <property type="evidence" value="ECO:0007669"/>
    <property type="project" value="UniProtKB-KW"/>
</dbReference>
<evidence type="ECO:0000256" key="5">
    <source>
        <dbReference type="ARBA" id="ARBA00022801"/>
    </source>
</evidence>
<dbReference type="AlphaFoldDB" id="A0A445MZ74"/>
<dbReference type="InterPro" id="IPR035093">
    <property type="entry name" value="RelE/ParE_toxin_dom_sf"/>
</dbReference>
<evidence type="ECO:0000256" key="6">
    <source>
        <dbReference type="ARBA" id="ARBA00030388"/>
    </source>
</evidence>
<comment type="similarity">
    <text evidence="1">Belongs to the YoeB family.</text>
</comment>
<evidence type="ECO:0000256" key="1">
    <source>
        <dbReference type="ARBA" id="ARBA00008172"/>
    </source>
</evidence>
<sequence length="85" mass="10578">MKIQFTEDAWKDFEWFLDRDKLLVKRIRELLKDIIRHPEEGIGKPERLRFQLTGCWSRRINKEHRLVYKMEKDAIIVISCRYHYE</sequence>
<dbReference type="SUPFAM" id="SSF143011">
    <property type="entry name" value="RelE-like"/>
    <property type="match status" value="1"/>
</dbReference>
<evidence type="ECO:0000256" key="3">
    <source>
        <dbReference type="ARBA" id="ARBA00022722"/>
    </source>
</evidence>
<dbReference type="Gene3D" id="3.30.2310.20">
    <property type="entry name" value="RelE-like"/>
    <property type="match status" value="1"/>
</dbReference>
<dbReference type="PANTHER" id="PTHR38039">
    <property type="entry name" value="TOXIN YOEB"/>
    <property type="match status" value="1"/>
</dbReference>
<keyword evidence="3" id="KW-0540">Nuclease</keyword>
<dbReference type="GO" id="GO:0045892">
    <property type="term" value="P:negative regulation of DNA-templated transcription"/>
    <property type="evidence" value="ECO:0007669"/>
    <property type="project" value="TreeGrafter"/>
</dbReference>
<dbReference type="GO" id="GO:0004519">
    <property type="term" value="F:endonuclease activity"/>
    <property type="evidence" value="ECO:0007669"/>
    <property type="project" value="UniProtKB-KW"/>
</dbReference>
<organism evidence="7">
    <name type="scientific">uncultured Desulfobacterium sp</name>
    <dbReference type="NCBI Taxonomy" id="201089"/>
    <lineage>
        <taxon>Bacteria</taxon>
        <taxon>Pseudomonadati</taxon>
        <taxon>Thermodesulfobacteriota</taxon>
        <taxon>Desulfobacteria</taxon>
        <taxon>Desulfobacterales</taxon>
        <taxon>Desulfobacteriaceae</taxon>
        <taxon>Desulfobacterium</taxon>
        <taxon>environmental samples</taxon>
    </lineage>
</organism>
<dbReference type="Pfam" id="PF06769">
    <property type="entry name" value="YoeB_toxin"/>
    <property type="match status" value="1"/>
</dbReference>
<evidence type="ECO:0000313" key="7">
    <source>
        <dbReference type="EMBL" id="SPD74800.1"/>
    </source>
</evidence>